<dbReference type="InterPro" id="IPR026022">
    <property type="entry name" value="PhoU_dom"/>
</dbReference>
<dbReference type="Pfam" id="PF01895">
    <property type="entry name" value="PhoU"/>
    <property type="match status" value="1"/>
</dbReference>
<organism evidence="2">
    <name type="scientific">hydrothermal vent metagenome</name>
    <dbReference type="NCBI Taxonomy" id="652676"/>
    <lineage>
        <taxon>unclassified sequences</taxon>
        <taxon>metagenomes</taxon>
        <taxon>ecological metagenomes</taxon>
    </lineage>
</organism>
<accession>A0A1W1EAP0</accession>
<reference evidence="2" key="1">
    <citation type="submission" date="2016-10" db="EMBL/GenBank/DDBJ databases">
        <authorList>
            <person name="de Groot N.N."/>
        </authorList>
    </citation>
    <scope>NUCLEOTIDE SEQUENCE</scope>
</reference>
<name>A0A1W1EAP0_9ZZZZ</name>
<proteinExistence type="predicted"/>
<gene>
    <name evidence="2" type="ORF">MNB_SV-4-568</name>
</gene>
<sequence>MLTKYEQARHAVRAEVLETIEVLADTNKEGYEALVAGDTVRIEAVRKNLKCVTSCTEKIDNDIVLIFARYTPEARDLREMVSYLKITSALNRIRTNINNYLKNMQGMMSEEDENIVQFIKDSLSINRCTVNAFEKTIEMLKTFDDNDKIKQLSIEIDVEYAKTDDIYALLEKSVLQKMGEADGKAEEYFNLLKYIRKNLKIIDRLDSIAQRVIFARMGGKL</sequence>
<dbReference type="AlphaFoldDB" id="A0A1W1EAP0"/>
<protein>
    <submittedName>
        <fullName evidence="2">Phosphate transport system regulatory protein PhoU</fullName>
    </submittedName>
</protein>
<dbReference type="SUPFAM" id="SSF109755">
    <property type="entry name" value="PhoU-like"/>
    <property type="match status" value="1"/>
</dbReference>
<evidence type="ECO:0000313" key="2">
    <source>
        <dbReference type="EMBL" id="SFV91014.1"/>
    </source>
</evidence>
<feature type="domain" description="PhoU" evidence="1">
    <location>
        <begin position="25"/>
        <end position="99"/>
    </location>
</feature>
<evidence type="ECO:0000259" key="1">
    <source>
        <dbReference type="Pfam" id="PF01895"/>
    </source>
</evidence>
<dbReference type="Gene3D" id="1.20.58.220">
    <property type="entry name" value="Phosphate transport system protein phou homolog 2, domain 2"/>
    <property type="match status" value="1"/>
</dbReference>
<dbReference type="EMBL" id="FPIB01000026">
    <property type="protein sequence ID" value="SFV91014.1"/>
    <property type="molecule type" value="Genomic_DNA"/>
</dbReference>
<dbReference type="InterPro" id="IPR038078">
    <property type="entry name" value="PhoU-like_sf"/>
</dbReference>